<feature type="domain" description="Amidohydrolase-related" evidence="11">
    <location>
        <begin position="84"/>
        <end position="308"/>
    </location>
</feature>
<evidence type="ECO:0000256" key="4">
    <source>
        <dbReference type="ARBA" id="ARBA00012860"/>
    </source>
</evidence>
<keyword evidence="8 9" id="KW-0665">Pyrimidine biosynthesis</keyword>
<dbReference type="eggNOG" id="COG0418">
    <property type="taxonomic scope" value="Bacteria"/>
</dbReference>
<dbReference type="HAMAP" id="MF_00219">
    <property type="entry name" value="PyrC_classII"/>
    <property type="match status" value="1"/>
</dbReference>
<feature type="binding site" evidence="9">
    <location>
        <position position="12"/>
    </location>
    <ligand>
        <name>Zn(2+)</name>
        <dbReference type="ChEBI" id="CHEBI:29105"/>
        <label>1</label>
    </ligand>
</feature>
<dbReference type="EMBL" id="BA000021">
    <property type="protein sequence ID" value="BAC24233.1"/>
    <property type="molecule type" value="Genomic_DNA"/>
</dbReference>
<dbReference type="GO" id="GO:0008270">
    <property type="term" value="F:zinc ion binding"/>
    <property type="evidence" value="ECO:0007669"/>
    <property type="project" value="UniProtKB-UniRule"/>
</dbReference>
<feature type="binding site" evidence="9">
    <location>
        <position position="262"/>
    </location>
    <ligand>
        <name>substrate</name>
    </ligand>
</feature>
<feature type="binding site" evidence="9">
    <location>
        <position position="40"/>
    </location>
    <ligand>
        <name>substrate</name>
    </ligand>
</feature>
<dbReference type="EC" id="3.5.2.3" evidence="4 9"/>
<accession>Q8D3B4</accession>
<evidence type="ECO:0000256" key="1">
    <source>
        <dbReference type="ARBA" id="ARBA00002368"/>
    </source>
</evidence>
<feature type="binding site" evidence="9">
    <location>
        <begin position="14"/>
        <end position="16"/>
    </location>
    <ligand>
        <name>substrate</name>
    </ligand>
</feature>
<comment type="subunit">
    <text evidence="9">Homodimer.</text>
</comment>
<feature type="binding site" evidence="9">
    <location>
        <position position="14"/>
    </location>
    <ligand>
        <name>Zn(2+)</name>
        <dbReference type="ChEBI" id="CHEBI:29105"/>
        <label>1</label>
    </ligand>
</feature>
<feature type="binding site" evidence="9">
    <location>
        <position position="250"/>
    </location>
    <ligand>
        <name>substrate</name>
    </ligand>
</feature>
<dbReference type="STRING" id="36870.gene:10368565"/>
<comment type="catalytic activity">
    <reaction evidence="9 10">
        <text>(S)-dihydroorotate + H2O = N-carbamoyl-L-aspartate + H(+)</text>
        <dbReference type="Rhea" id="RHEA:24296"/>
        <dbReference type="ChEBI" id="CHEBI:15377"/>
        <dbReference type="ChEBI" id="CHEBI:15378"/>
        <dbReference type="ChEBI" id="CHEBI:30864"/>
        <dbReference type="ChEBI" id="CHEBI:32814"/>
        <dbReference type="EC" id="3.5.2.3"/>
    </reaction>
</comment>
<dbReference type="PROSITE" id="PS00483">
    <property type="entry name" value="DIHYDROOROTASE_2"/>
    <property type="match status" value="1"/>
</dbReference>
<feature type="binding site" evidence="9">
    <location>
        <position position="135"/>
    </location>
    <ligand>
        <name>substrate</name>
    </ligand>
</feature>
<keyword evidence="7 9" id="KW-0862">Zinc</keyword>
<feature type="active site" evidence="9">
    <location>
        <position position="246"/>
    </location>
</feature>
<feature type="binding site" description="via carbamate group" evidence="9">
    <location>
        <position position="98"/>
    </location>
    <ligand>
        <name>Zn(2+)</name>
        <dbReference type="ChEBI" id="CHEBI:29105"/>
        <label>1</label>
    </ligand>
</feature>
<feature type="binding site" evidence="9">
    <location>
        <position position="173"/>
    </location>
    <ligand>
        <name>Zn(2+)</name>
        <dbReference type="ChEBI" id="CHEBI:29105"/>
        <label>2</label>
    </ligand>
</feature>
<dbReference type="InterPro" id="IPR002195">
    <property type="entry name" value="Dihydroorotase_CS"/>
</dbReference>
<keyword evidence="5 9" id="KW-0479">Metal-binding</keyword>
<dbReference type="InterPro" id="IPR032466">
    <property type="entry name" value="Metal_Hydrolase"/>
</dbReference>
<evidence type="ECO:0000256" key="8">
    <source>
        <dbReference type="ARBA" id="ARBA00022975"/>
    </source>
</evidence>
<feature type="binding site" evidence="9">
    <location>
        <position position="246"/>
    </location>
    <ligand>
        <name>Zn(2+)</name>
        <dbReference type="ChEBI" id="CHEBI:29105"/>
        <label>1</label>
    </ligand>
</feature>
<gene>
    <name evidence="9 12" type="primary">pyrC</name>
</gene>
<dbReference type="GO" id="GO:0005829">
    <property type="term" value="C:cytosol"/>
    <property type="evidence" value="ECO:0007669"/>
    <property type="project" value="TreeGrafter"/>
</dbReference>
<proteinExistence type="inferred from homology"/>
<reference evidence="12 13" key="1">
    <citation type="journal article" date="2002" name="Nat. Genet.">
        <title>Genome sequence of the endocellular obligate symbiont of tsetse flies, Wigglesworthia glossinidia.</title>
        <authorList>
            <person name="Akman L."/>
            <person name="Yamashita A."/>
            <person name="Watanabe H."/>
            <person name="Oshima K."/>
            <person name="Shiba T."/>
            <person name="Hattori M."/>
            <person name="Aksoy S."/>
        </authorList>
    </citation>
    <scope>NUCLEOTIDE SEQUENCE [LARGE SCALE GENOMIC DNA]</scope>
</reference>
<dbReference type="GO" id="GO:0004151">
    <property type="term" value="F:dihydroorotase activity"/>
    <property type="evidence" value="ECO:0007669"/>
    <property type="project" value="UniProtKB-UniRule"/>
</dbReference>
<comment type="similarity">
    <text evidence="3 9 10">Belongs to the metallo-dependent hydrolases superfamily. DHOase family. Class II DHOase subfamily.</text>
</comment>
<evidence type="ECO:0000313" key="13">
    <source>
        <dbReference type="Proteomes" id="UP000000562"/>
    </source>
</evidence>
<comment type="function">
    <text evidence="1 9">Catalyzes the reversible cyclization of carbamoyl aspartate to dihydroorotate.</text>
</comment>
<comment type="caution">
    <text evidence="9">Lacks conserved residue(s) required for the propagation of feature annotation.</text>
</comment>
<dbReference type="InterPro" id="IPR004721">
    <property type="entry name" value="DHOdimr"/>
</dbReference>
<evidence type="ECO:0000256" key="6">
    <source>
        <dbReference type="ARBA" id="ARBA00022801"/>
    </source>
</evidence>
<dbReference type="AlphaFoldDB" id="Q8D3B4"/>
<dbReference type="NCBIfam" id="TIGR00856">
    <property type="entry name" value="pyrC_dimer"/>
    <property type="match status" value="1"/>
</dbReference>
<dbReference type="PANTHER" id="PTHR43137">
    <property type="entry name" value="DIHYDROOROTASE"/>
    <property type="match status" value="1"/>
</dbReference>
<evidence type="ECO:0000259" key="11">
    <source>
        <dbReference type="Pfam" id="PF01979"/>
    </source>
</evidence>
<feature type="binding site" description="via carbamate group" evidence="9">
    <location>
        <position position="98"/>
    </location>
    <ligand>
        <name>Zn(2+)</name>
        <dbReference type="ChEBI" id="CHEBI:29105"/>
        <label>2</label>
    </ligand>
</feature>
<dbReference type="Pfam" id="PF01979">
    <property type="entry name" value="Amidohydro_1"/>
    <property type="match status" value="1"/>
</dbReference>
<evidence type="ECO:0000313" key="12">
    <source>
        <dbReference type="EMBL" id="BAC24233.1"/>
    </source>
</evidence>
<evidence type="ECO:0000256" key="3">
    <source>
        <dbReference type="ARBA" id="ARBA00005631"/>
    </source>
</evidence>
<evidence type="ECO:0000256" key="10">
    <source>
        <dbReference type="RuleBase" id="RU003440"/>
    </source>
</evidence>
<dbReference type="UniPathway" id="UPA00070">
    <property type="reaction ID" value="UER00117"/>
</dbReference>
<dbReference type="SUPFAM" id="SSF51556">
    <property type="entry name" value="Metallo-dependent hydrolases"/>
    <property type="match status" value="1"/>
</dbReference>
<dbReference type="OrthoDB" id="9808095at2"/>
<dbReference type="Proteomes" id="UP000000562">
    <property type="component" value="Chromosome"/>
</dbReference>
<evidence type="ECO:0000256" key="9">
    <source>
        <dbReference type="HAMAP-Rule" id="MF_00219"/>
    </source>
</evidence>
<dbReference type="PIRSF" id="PIRSF001237">
    <property type="entry name" value="DHOdimr"/>
    <property type="match status" value="1"/>
</dbReference>
<evidence type="ECO:0000256" key="5">
    <source>
        <dbReference type="ARBA" id="ARBA00022723"/>
    </source>
</evidence>
<keyword evidence="13" id="KW-1185">Reference proteome</keyword>
<organism evidence="12 13">
    <name type="scientific">Wigglesworthia glossinidia brevipalpis</name>
    <dbReference type="NCBI Taxonomy" id="36870"/>
    <lineage>
        <taxon>Bacteria</taxon>
        <taxon>Pseudomonadati</taxon>
        <taxon>Pseudomonadota</taxon>
        <taxon>Gammaproteobacteria</taxon>
        <taxon>Enterobacterales</taxon>
        <taxon>Erwiniaceae</taxon>
        <taxon>Wigglesworthia</taxon>
    </lineage>
</organism>
<sequence length="349" mass="40704">MLLKIIKPDDFHIHLREKEILKKILPYTSQFFGRALVMPNLNQPIINSHFASVYKKEICSFIPKLHKFNPLMTLYLTENCDKKMLVDGFLNKIFIAAKMYISNTTTNSEKGIKNFENIFHILEIMQKIGMILSVHGEISDEKTDIFDREAKFIEKVMIPIRKNFPKLKIVFEHISTKIAVEYVISEDSLLGATITPHHLMFNYNDMLSNKIKPHLYCFPILKKKIDQFALHKAISGNCNRFFLGTDSAPHVLKNKESSMGFAGIFNSPIALEMYATVFDNLNILNKLENFCSINGANFYNLPINKEHITFFKETFYPNKKQIIKINKNNYLSPIFFEKKLNWKIKLKEY</sequence>
<evidence type="ECO:0000256" key="2">
    <source>
        <dbReference type="ARBA" id="ARBA00004880"/>
    </source>
</evidence>
<dbReference type="GO" id="GO:0044205">
    <property type="term" value="P:'de novo' UMP biosynthetic process"/>
    <property type="evidence" value="ECO:0007669"/>
    <property type="project" value="UniProtKB-UniRule"/>
</dbReference>
<dbReference type="CDD" id="cd01294">
    <property type="entry name" value="DHOase"/>
    <property type="match status" value="1"/>
</dbReference>
<dbReference type="KEGG" id="wbr:pyrC"/>
<comment type="pathway">
    <text evidence="2 9 10">Pyrimidine metabolism; UMP biosynthesis via de novo pathway; (S)-dihydroorotate from bicarbonate: step 3/3.</text>
</comment>
<comment type="cofactor">
    <cofactor evidence="9 10">
        <name>Zn(2+)</name>
        <dbReference type="ChEBI" id="CHEBI:29105"/>
    </cofactor>
    <text evidence="9 10">Binds 2 Zn(2+) ions per subunit.</text>
</comment>
<name>Q8D3B4_WIGBR</name>
<feature type="binding site" evidence="9">
    <location>
        <position position="135"/>
    </location>
    <ligand>
        <name>Zn(2+)</name>
        <dbReference type="ChEBI" id="CHEBI:29105"/>
        <label>2</label>
    </ligand>
</feature>
<dbReference type="HOGENOM" id="CLU_041558_1_0_6"/>
<dbReference type="GO" id="GO:0006207">
    <property type="term" value="P:'de novo' pyrimidine nucleobase biosynthetic process"/>
    <property type="evidence" value="ECO:0007669"/>
    <property type="project" value="TreeGrafter"/>
</dbReference>
<dbReference type="InterPro" id="IPR006680">
    <property type="entry name" value="Amidohydro-rel"/>
</dbReference>
<evidence type="ECO:0000256" key="7">
    <source>
        <dbReference type="ARBA" id="ARBA00022833"/>
    </source>
</evidence>
<dbReference type="PANTHER" id="PTHR43137:SF1">
    <property type="entry name" value="DIHYDROOROTASE"/>
    <property type="match status" value="1"/>
</dbReference>
<dbReference type="Gene3D" id="3.20.20.140">
    <property type="entry name" value="Metal-dependent hydrolases"/>
    <property type="match status" value="1"/>
</dbReference>
<feature type="modified residue" description="N6-carboxylysine" evidence="9">
    <location>
        <position position="98"/>
    </location>
</feature>
<protein>
    <recommendedName>
        <fullName evidence="4 9">Dihydroorotase</fullName>
        <shortName evidence="9">DHOase</shortName>
        <ecNumber evidence="4 9">3.5.2.3</ecNumber>
    </recommendedName>
</protein>
<keyword evidence="6 9" id="KW-0378">Hydrolase</keyword>